<organism evidence="1 2">
    <name type="scientific">Dryococelus australis</name>
    <dbReference type="NCBI Taxonomy" id="614101"/>
    <lineage>
        <taxon>Eukaryota</taxon>
        <taxon>Metazoa</taxon>
        <taxon>Ecdysozoa</taxon>
        <taxon>Arthropoda</taxon>
        <taxon>Hexapoda</taxon>
        <taxon>Insecta</taxon>
        <taxon>Pterygota</taxon>
        <taxon>Neoptera</taxon>
        <taxon>Polyneoptera</taxon>
        <taxon>Phasmatodea</taxon>
        <taxon>Verophasmatodea</taxon>
        <taxon>Anareolatae</taxon>
        <taxon>Phasmatidae</taxon>
        <taxon>Eurycanthinae</taxon>
        <taxon>Dryococelus</taxon>
    </lineage>
</organism>
<protein>
    <submittedName>
        <fullName evidence="1">Uncharacterized protein</fullName>
    </submittedName>
</protein>
<evidence type="ECO:0000313" key="1">
    <source>
        <dbReference type="EMBL" id="KAJ8866149.1"/>
    </source>
</evidence>
<proteinExistence type="predicted"/>
<reference evidence="1 2" key="1">
    <citation type="submission" date="2023-02" db="EMBL/GenBank/DDBJ databases">
        <title>LHISI_Scaffold_Assembly.</title>
        <authorList>
            <person name="Stuart O.P."/>
            <person name="Cleave R."/>
            <person name="Magrath M.J.L."/>
            <person name="Mikheyev A.S."/>
        </authorList>
    </citation>
    <scope>NUCLEOTIDE SEQUENCE [LARGE SCALE GENOMIC DNA]</scope>
    <source>
        <strain evidence="1">Daus_M_001</strain>
        <tissue evidence="1">Leg muscle</tissue>
    </source>
</reference>
<evidence type="ECO:0000313" key="2">
    <source>
        <dbReference type="Proteomes" id="UP001159363"/>
    </source>
</evidence>
<dbReference type="Proteomes" id="UP001159363">
    <property type="component" value="Chromosome 16"/>
</dbReference>
<accession>A0ABQ9G0Z2</accession>
<name>A0ABQ9G0Z2_9NEOP</name>
<dbReference type="EMBL" id="JARBHB010000017">
    <property type="protein sequence ID" value="KAJ8866149.1"/>
    <property type="molecule type" value="Genomic_DNA"/>
</dbReference>
<keyword evidence="2" id="KW-1185">Reference proteome</keyword>
<sequence length="451" mass="49334">MAQPENLQQFESIKEDIILLFLRDRHLLRNDQCPNIFIYRLFTITSKKLAVERAIRSGRVFTRGVSPARLAMALPTHSLSNNNAQQASVTEKEGGEAFATYRFMPKAPLIARHDNTSNFHPPLSITLLPVTPALLANDCVYRYPLLHKVGNFPVHLGATVAERLARSPPTMANRVQSLAGFSRVGIVPEDAVGQRVFSGSHVSPTLSFRRCSIRTSITHIGSQDLAVKSRPNLFTRPMHLTSLTGTWSPELSRWLRSAFLQLSRGSSAPGAGLAAGPSISRARLVGGAGLLTNPLLQGFVPDSIVVGASSSEAYDTILADHSLWLFIVVPVHSLLIQRGRGGLTVRLFASHQGEPGSIHCRITTRFSHVGIVLDYAAGWRVSSVVSLFPSAFHYRRCFTLTLPHPQTIEMKVGEMVGSAVTPKDGLISCQVSRGTVFMNMLMSSMSVSHKR</sequence>
<comment type="caution">
    <text evidence="1">The sequence shown here is derived from an EMBL/GenBank/DDBJ whole genome shotgun (WGS) entry which is preliminary data.</text>
</comment>
<gene>
    <name evidence="1" type="ORF">PR048_033673</name>
</gene>